<feature type="compositionally biased region" description="Basic and acidic residues" evidence="1">
    <location>
        <begin position="663"/>
        <end position="675"/>
    </location>
</feature>
<feature type="compositionally biased region" description="Low complexity" evidence="1">
    <location>
        <begin position="792"/>
        <end position="809"/>
    </location>
</feature>
<feature type="compositionally biased region" description="Low complexity" evidence="1">
    <location>
        <begin position="740"/>
        <end position="774"/>
    </location>
</feature>
<reference evidence="2" key="1">
    <citation type="journal article" date="2020" name="Stud. Mycol.">
        <title>101 Dothideomycetes genomes: a test case for predicting lifestyles and emergence of pathogens.</title>
        <authorList>
            <person name="Haridas S."/>
            <person name="Albert R."/>
            <person name="Binder M."/>
            <person name="Bloem J."/>
            <person name="Labutti K."/>
            <person name="Salamov A."/>
            <person name="Andreopoulos B."/>
            <person name="Baker S."/>
            <person name="Barry K."/>
            <person name="Bills G."/>
            <person name="Bluhm B."/>
            <person name="Cannon C."/>
            <person name="Castanera R."/>
            <person name="Culley D."/>
            <person name="Daum C."/>
            <person name="Ezra D."/>
            <person name="Gonzalez J."/>
            <person name="Henrissat B."/>
            <person name="Kuo A."/>
            <person name="Liang C."/>
            <person name="Lipzen A."/>
            <person name="Lutzoni F."/>
            <person name="Magnuson J."/>
            <person name="Mondo S."/>
            <person name="Nolan M."/>
            <person name="Ohm R."/>
            <person name="Pangilinan J."/>
            <person name="Park H.-J."/>
            <person name="Ramirez L."/>
            <person name="Alfaro M."/>
            <person name="Sun H."/>
            <person name="Tritt A."/>
            <person name="Yoshinaga Y."/>
            <person name="Zwiers L.-H."/>
            <person name="Turgeon B."/>
            <person name="Goodwin S."/>
            <person name="Spatafora J."/>
            <person name="Crous P."/>
            <person name="Grigoriev I."/>
        </authorList>
    </citation>
    <scope>NUCLEOTIDE SEQUENCE</scope>
    <source>
        <strain evidence="2">CBS 130266</strain>
    </source>
</reference>
<feature type="region of interest" description="Disordered" evidence="1">
    <location>
        <begin position="694"/>
        <end position="822"/>
    </location>
</feature>
<evidence type="ECO:0000313" key="2">
    <source>
        <dbReference type="EMBL" id="KAF2430631.1"/>
    </source>
</evidence>
<feature type="compositionally biased region" description="Pro residues" evidence="1">
    <location>
        <begin position="775"/>
        <end position="791"/>
    </location>
</feature>
<name>A0A9P4NSW2_9PEZI</name>
<feature type="compositionally biased region" description="Polar residues" evidence="1">
    <location>
        <begin position="810"/>
        <end position="821"/>
    </location>
</feature>
<evidence type="ECO:0008006" key="4">
    <source>
        <dbReference type="Google" id="ProtNLM"/>
    </source>
</evidence>
<evidence type="ECO:0000313" key="3">
    <source>
        <dbReference type="Proteomes" id="UP000800235"/>
    </source>
</evidence>
<feature type="compositionally biased region" description="Polar residues" evidence="1">
    <location>
        <begin position="1153"/>
        <end position="1164"/>
    </location>
</feature>
<keyword evidence="3" id="KW-1185">Reference proteome</keyword>
<accession>A0A9P4NSW2</accession>
<organism evidence="2 3">
    <name type="scientific">Tothia fuscella</name>
    <dbReference type="NCBI Taxonomy" id="1048955"/>
    <lineage>
        <taxon>Eukaryota</taxon>
        <taxon>Fungi</taxon>
        <taxon>Dikarya</taxon>
        <taxon>Ascomycota</taxon>
        <taxon>Pezizomycotina</taxon>
        <taxon>Dothideomycetes</taxon>
        <taxon>Pleosporomycetidae</taxon>
        <taxon>Venturiales</taxon>
        <taxon>Cylindrosympodiaceae</taxon>
        <taxon>Tothia</taxon>
    </lineage>
</organism>
<protein>
    <recommendedName>
        <fullName evidence="4">J domain-containing protein</fullName>
    </recommendedName>
</protein>
<feature type="region of interest" description="Disordered" evidence="1">
    <location>
        <begin position="1120"/>
        <end position="1280"/>
    </location>
</feature>
<gene>
    <name evidence="2" type="ORF">EJ08DRAFT_660573</name>
</gene>
<feature type="compositionally biased region" description="Polar residues" evidence="1">
    <location>
        <begin position="553"/>
        <end position="576"/>
    </location>
</feature>
<feature type="compositionally biased region" description="Low complexity" evidence="1">
    <location>
        <begin position="1208"/>
        <end position="1217"/>
    </location>
</feature>
<evidence type="ECO:0000256" key="1">
    <source>
        <dbReference type="SAM" id="MobiDB-lite"/>
    </source>
</evidence>
<dbReference type="AlphaFoldDB" id="A0A9P4NSW2"/>
<dbReference type="Proteomes" id="UP000800235">
    <property type="component" value="Unassembled WGS sequence"/>
</dbReference>
<dbReference type="EMBL" id="MU007037">
    <property type="protein sequence ID" value="KAF2430631.1"/>
    <property type="molecule type" value="Genomic_DNA"/>
</dbReference>
<feature type="compositionally biased region" description="Polar residues" evidence="1">
    <location>
        <begin position="492"/>
        <end position="514"/>
    </location>
</feature>
<sequence length="1280" mass="141878">MSRKKQTARAIKRPLDETELMSKPLIDLDKESDYYAILGINWGTSKQGLRDACSKSNIKVKKGEAQQSLVRAVTILGNPEYKQVYDDYHKTDSASQIYRERFQDRHEWNQMMAKFKKCKKQGEDLTTQFQKHIQPQLRKSIQTSSTEVISQRWRATKTCSMSTSLLSPNISLNILVTLTWRARQQKKFERVRQSIVDIDQEYDALHDKFAIFKKQLATSFLLSNKLAGSSSSRDLENVFDKVVMSFSSELKAIKDEFEDDLLELPFVSGTSKVLSEPSWIEFNPRLHQISEKHADVQDLANWLRFRHHNKSLTQARRSIDAIQTKYIEASGVAFNQTQEDVQKGHKALSLLHQEDYELSLAMIDSLERNKSLLIAISTTPSYEILLERAEAAKNSPLADTNVYNLWVEKWKEGYTKQQGLMKLVEEKATEYEQFSKKWLGVFFNPQVEVHQEFMQYEEEKRAIHAETERWCSAAQIQHIEIQVRMTKEATEQDSSSTGEPTESSAITSEGSSTHPKVPTKSIKATIVEKDTQTSVTPESAGPNLRSNGDRKLSSSSKVVSQAITSSSSRTPRQASQAPVRHSTGEGCASGPNAVPVSQPRGKRKSPSTENDAIVRGPKRQLTEHAINEIHENMIQPSMKGPVGFATYPTNSVLGNKRSAAMQGEERKDKHRKLDSDQETMDADVELAGGAARVEELTSASDRGELPSRSSSSRKRSVTGSTVPTPPAPSSPIPTPPAPSSPIASSPVPALQAPISPTPTPSASSPPGSLQSSLPQPSPSPLTTPSQIPSPPTTSLSTPSQPAPSQSTPANSGPQQVVTPPSSEIAISDRNVIIPRTENLLEELRLRDTLRSKIKYFEPRLNTLKVSEGRLVRMFEKCSNRTGYRGTTKKLKFSDYVSEYELTHRIYYGYLRAEIDSQKEKIDASSAEMKQDLDHLSESSAYMRLRVVEDAGAIRKSMERRYQNLAVVSQKLNHAEAGTFCKNFSIGSKYSSSDQAFWLEDAESAAQCFREMPEKLESIYGDWFNLLTAQNKLSSGSSPGDVLKQLDSLIPQFGKGKTFAKSVGLTYEYLDCLKTLDPVKRLNLSSAELEGIIGKVEALRLSIKDQIVLYKTRIDKLSGARNTMSQSMTKFRENSKSGGASFKHALNAEPAETSRIQTKSNSTAAVQVKQVPQPQQQSESWASRTNTAAGIKASQSQSRPQDLPKVNHTPISLPGPSTSLPPIPPSHHLSAKPSWLVAGTSGDTLITDGQPISPQKRDGNDDSEPFANKAGMAQSTAADNI</sequence>
<feature type="compositionally biased region" description="Polar residues" evidence="1">
    <location>
        <begin position="1177"/>
        <end position="1199"/>
    </location>
</feature>
<feature type="compositionally biased region" description="Pro residues" evidence="1">
    <location>
        <begin position="723"/>
        <end position="739"/>
    </location>
</feature>
<feature type="region of interest" description="Disordered" evidence="1">
    <location>
        <begin position="485"/>
        <end position="617"/>
    </location>
</feature>
<proteinExistence type="predicted"/>
<comment type="caution">
    <text evidence="2">The sequence shown here is derived from an EMBL/GenBank/DDBJ whole genome shotgun (WGS) entry which is preliminary data.</text>
</comment>
<feature type="compositionally biased region" description="Low complexity" evidence="1">
    <location>
        <begin position="1165"/>
        <end position="1176"/>
    </location>
</feature>
<feature type="region of interest" description="Disordered" evidence="1">
    <location>
        <begin position="653"/>
        <end position="680"/>
    </location>
</feature>